<proteinExistence type="predicted"/>
<dbReference type="RefSeq" id="WP_094080614.1">
    <property type="nucleotide sequence ID" value="NZ_CP165644.1"/>
</dbReference>
<feature type="signal peptide" evidence="1">
    <location>
        <begin position="1"/>
        <end position="24"/>
    </location>
</feature>
<feature type="chain" id="PRO_5044192747" evidence="1">
    <location>
        <begin position="25"/>
        <end position="125"/>
    </location>
</feature>
<dbReference type="KEGG" id="lrug:AB8B22_04245"/>
<gene>
    <name evidence="2" type="ORF">AB8B22_04245</name>
</gene>
<name>A0AB39VI66_9FUSO</name>
<evidence type="ECO:0000256" key="1">
    <source>
        <dbReference type="SAM" id="SignalP"/>
    </source>
</evidence>
<dbReference type="EMBL" id="CP165644">
    <property type="protein sequence ID" value="XDU67631.1"/>
    <property type="molecule type" value="Genomic_DNA"/>
</dbReference>
<organism evidence="2">
    <name type="scientific">Leptotrichia rugosa</name>
    <dbReference type="NCBI Taxonomy" id="3239302"/>
    <lineage>
        <taxon>Bacteria</taxon>
        <taxon>Fusobacteriati</taxon>
        <taxon>Fusobacteriota</taxon>
        <taxon>Fusobacteriia</taxon>
        <taxon>Fusobacteriales</taxon>
        <taxon>Leptotrichiaceae</taxon>
        <taxon>Leptotrichia</taxon>
    </lineage>
</organism>
<accession>A0AB39VI66</accession>
<sequence>MKMKSNSKLLLFGVVVASSLPIFGKSAQAIINDARKDYYNSLKPKKVDKTLTVIENADGSVEEVYKPRTGLEKLEYNTARAKDRVDFYQSVVRSVQREENELKGFNDVFGKKKSSRKVIRKSSGK</sequence>
<dbReference type="AlphaFoldDB" id="A0AB39VI66"/>
<protein>
    <submittedName>
        <fullName evidence="2">Uncharacterized protein</fullName>
    </submittedName>
</protein>
<evidence type="ECO:0000313" key="2">
    <source>
        <dbReference type="EMBL" id="XDU67631.1"/>
    </source>
</evidence>
<keyword evidence="1" id="KW-0732">Signal</keyword>
<reference evidence="2" key="1">
    <citation type="submission" date="2024-07" db="EMBL/GenBank/DDBJ databases">
        <authorList>
            <person name="Li X.-J."/>
            <person name="Wang X."/>
        </authorList>
    </citation>
    <scope>NUCLEOTIDE SEQUENCE</scope>
    <source>
        <strain evidence="2">HSP-334</strain>
    </source>
</reference>